<sequence length="53" mass="5266">MPAKSRNGFAANCSSWWRGTAFCQDPGAIIVGGQPLSKGAAASIGLAAGCIAK</sequence>
<evidence type="ECO:0000313" key="1">
    <source>
        <dbReference type="EMBL" id="MET3582414.1"/>
    </source>
</evidence>
<reference evidence="1 2" key="1">
    <citation type="submission" date="2024-06" db="EMBL/GenBank/DDBJ databases">
        <title>Genomic Encyclopedia of Type Strains, Phase IV (KMG-IV): sequencing the most valuable type-strain genomes for metagenomic binning, comparative biology and taxonomic classification.</title>
        <authorList>
            <person name="Goeker M."/>
        </authorList>
    </citation>
    <scope>NUCLEOTIDE SEQUENCE [LARGE SCALE GENOMIC DNA]</scope>
    <source>
        <strain evidence="1 2">DSM 100022</strain>
    </source>
</reference>
<dbReference type="EMBL" id="JBEPMC010000011">
    <property type="protein sequence ID" value="MET3582414.1"/>
    <property type="molecule type" value="Genomic_DNA"/>
</dbReference>
<name>A0ABV2GW88_9HYPH</name>
<organism evidence="1 2">
    <name type="scientific">Mesorhizobium robiniae</name>
    <dbReference type="NCBI Taxonomy" id="559315"/>
    <lineage>
        <taxon>Bacteria</taxon>
        <taxon>Pseudomonadati</taxon>
        <taxon>Pseudomonadota</taxon>
        <taxon>Alphaproteobacteria</taxon>
        <taxon>Hyphomicrobiales</taxon>
        <taxon>Phyllobacteriaceae</taxon>
        <taxon>Mesorhizobium</taxon>
    </lineage>
</organism>
<dbReference type="RefSeq" id="WP_354493950.1">
    <property type="nucleotide sequence ID" value="NZ_JBEPMC010000011.1"/>
</dbReference>
<proteinExistence type="predicted"/>
<gene>
    <name evidence="1" type="ORF">ABID19_005473</name>
</gene>
<dbReference type="Proteomes" id="UP001549204">
    <property type="component" value="Unassembled WGS sequence"/>
</dbReference>
<accession>A0ABV2GW88</accession>
<keyword evidence="2" id="KW-1185">Reference proteome</keyword>
<protein>
    <submittedName>
        <fullName evidence="1">Uncharacterized protein</fullName>
    </submittedName>
</protein>
<evidence type="ECO:0000313" key="2">
    <source>
        <dbReference type="Proteomes" id="UP001549204"/>
    </source>
</evidence>
<comment type="caution">
    <text evidence="1">The sequence shown here is derived from an EMBL/GenBank/DDBJ whole genome shotgun (WGS) entry which is preliminary data.</text>
</comment>